<dbReference type="VEuPathDB" id="MicrosporidiaDB:M970_041410"/>
<protein>
    <submittedName>
        <fullName evidence="1">Uncharacterized protein</fullName>
    </submittedName>
</protein>
<dbReference type="VEuPathDB" id="MicrosporidiaDB:AEWD_041420"/>
<dbReference type="VEuPathDB" id="MicrosporidiaDB:AEWR_041410"/>
<dbReference type="VEuPathDB" id="MicrosporidiaDB:AEWQ_041410"/>
<reference evidence="1" key="1">
    <citation type="journal article" date="2013" name="Eukaryot. Cell">
        <title>Extremely Reduced Levels of Heterozygosity in the Vertebrate Pathogen Encephalitozoon cuniculi.</title>
        <authorList>
            <person name="Selman M."/>
            <person name="Sak B."/>
            <person name="Kvac M."/>
            <person name="Farinelli L."/>
            <person name="Weiss L.M."/>
            <person name="Corradi N."/>
        </authorList>
    </citation>
    <scope>NUCLEOTIDE SEQUENCE</scope>
</reference>
<dbReference type="AlphaFoldDB" id="M1JIM4"/>
<accession>M1JIM4</accession>
<organism evidence="1">
    <name type="scientific">Encephalitozoon cuniculi</name>
    <name type="common">Microsporidian parasite</name>
    <dbReference type="NCBI Taxonomy" id="6035"/>
    <lineage>
        <taxon>Eukaryota</taxon>
        <taxon>Fungi</taxon>
        <taxon>Fungi incertae sedis</taxon>
        <taxon>Microsporidia</taxon>
        <taxon>Unikaryonidae</taxon>
        <taxon>Encephalitozoon</taxon>
    </lineage>
</organism>
<sequence length="345" mass="39196">MEEYTLCSSSTEQGEIPVIHVKRFKESPPLLPWNKSQLQYMYLPNKPLFVGPNTIPRSCDYQTSILTTKLKKRLKHDLPYPFLCLPMNLDRAFFEGKFAFISKVQEVGSIDELCLVKSKERIVHVKEETGQGCNLRKETRLEHVRDKQGDAYKDVCQDLLSGKLLEEAETRGVNIAIRDSILNSLLSKEIYAHFSVKKKDDRLYVVFDEAYIREIKYYDYLAEYGKEVVKSLKSSETRVYSNSEASVAVYSSTLFYNSSGIQRLFSGIDVRKSIDIVVNIEDVRIVSSSGALGDELKALFGIKFEEGEYVLNDGKVYTVDPGGEKIAFSGVVFADFMDSQEPISD</sequence>
<proteinExistence type="predicted"/>
<dbReference type="VEuPathDB" id="MicrosporidiaDB:ECU04_1420"/>
<name>M1JIM4_ENCCN</name>
<evidence type="ECO:0000313" key="1">
    <source>
        <dbReference type="EMBL" id="AGE95244.1"/>
    </source>
</evidence>
<dbReference type="EMBL" id="KC513606">
    <property type="protein sequence ID" value="AGE95244.1"/>
    <property type="molecule type" value="Genomic_DNA"/>
</dbReference>
<gene>
    <name evidence="1" type="ORF">ECU04_1420</name>
</gene>